<keyword evidence="1" id="KW-1133">Transmembrane helix</keyword>
<name>A0A3B1E8K7_9ZZZZ</name>
<dbReference type="InterPro" id="IPR012902">
    <property type="entry name" value="N_methyl_site"/>
</dbReference>
<keyword evidence="1" id="KW-0812">Transmembrane</keyword>
<protein>
    <submittedName>
        <fullName evidence="2">Uncharacterized protein</fullName>
    </submittedName>
</protein>
<dbReference type="AlphaFoldDB" id="A0A3B1E8K7"/>
<dbReference type="Pfam" id="PF07963">
    <property type="entry name" value="N_methyl"/>
    <property type="match status" value="1"/>
</dbReference>
<keyword evidence="1" id="KW-0472">Membrane</keyword>
<organism evidence="2">
    <name type="scientific">hydrothermal vent metagenome</name>
    <dbReference type="NCBI Taxonomy" id="652676"/>
    <lineage>
        <taxon>unclassified sequences</taxon>
        <taxon>metagenomes</taxon>
        <taxon>ecological metagenomes</taxon>
    </lineage>
</organism>
<sequence length="138" mass="14897">MRHRRAFTLIEAITAIVILGIAMPAMLLALGQAHRDRISPAMASQARWIAMEKLEDVLADRSSPSRGWEYIDGTNYPDEAPVTGSPGYSRSVDIAETGADLESLGTGYKTVSVTVTWTHADGQMHSVVLATVVTEIPS</sequence>
<dbReference type="EMBL" id="UOGK01000563">
    <property type="protein sequence ID" value="VAX41577.1"/>
    <property type="molecule type" value="Genomic_DNA"/>
</dbReference>
<proteinExistence type="predicted"/>
<accession>A0A3B1E8K7</accession>
<feature type="transmembrane region" description="Helical" evidence="1">
    <location>
        <begin position="6"/>
        <end position="30"/>
    </location>
</feature>
<reference evidence="2" key="1">
    <citation type="submission" date="2018-06" db="EMBL/GenBank/DDBJ databases">
        <authorList>
            <person name="Zhirakovskaya E."/>
        </authorList>
    </citation>
    <scope>NUCLEOTIDE SEQUENCE</scope>
</reference>
<evidence type="ECO:0000256" key="1">
    <source>
        <dbReference type="SAM" id="Phobius"/>
    </source>
</evidence>
<evidence type="ECO:0000313" key="2">
    <source>
        <dbReference type="EMBL" id="VAX41577.1"/>
    </source>
</evidence>
<dbReference type="NCBIfam" id="TIGR02532">
    <property type="entry name" value="IV_pilin_GFxxxE"/>
    <property type="match status" value="1"/>
</dbReference>
<gene>
    <name evidence="2" type="ORF">MNBD_PLANCTO03-975</name>
</gene>